<dbReference type="AlphaFoldDB" id="A0A3M9M838"/>
<reference evidence="1 2" key="1">
    <citation type="submission" date="2018-11" db="EMBL/GenBank/DDBJ databases">
        <title>Draft genome of Simplicispira Flexivirga sp. BO-16.</title>
        <authorList>
            <person name="Im W.T."/>
        </authorList>
    </citation>
    <scope>NUCLEOTIDE SEQUENCE [LARGE SCALE GENOMIC DNA]</scope>
    <source>
        <strain evidence="1 2">BO-16</strain>
    </source>
</reference>
<keyword evidence="2" id="KW-1185">Reference proteome</keyword>
<accession>A0A3M9M838</accession>
<name>A0A3M9M838_9MICO</name>
<dbReference type="Proteomes" id="UP000271678">
    <property type="component" value="Unassembled WGS sequence"/>
</dbReference>
<gene>
    <name evidence="1" type="ORF">EFY87_11225</name>
</gene>
<evidence type="ECO:0000313" key="2">
    <source>
        <dbReference type="Proteomes" id="UP000271678"/>
    </source>
</evidence>
<dbReference type="EMBL" id="RJJQ01000010">
    <property type="protein sequence ID" value="RNI21711.1"/>
    <property type="molecule type" value="Genomic_DNA"/>
</dbReference>
<sequence length="199" mass="21856">MRRLPLTVFGLVEQSSLEDTGALNIAQGSDSAGLTDVAVSLTYTLWRNPGDRSDPANLADLDDETRAALDREPPYPRPQWLVDRVQQLRYPQLWEAVRTTWTRDPGQDDDPAQVLTEHLEDVLTNRYAEERGAELIGQHTTVEVDDATVDAVEINTHPLLYAVGARVAADTVVTAVLPRSELPCVDVAFATRRAPGADG</sequence>
<evidence type="ECO:0000313" key="1">
    <source>
        <dbReference type="EMBL" id="RNI21711.1"/>
    </source>
</evidence>
<proteinExistence type="predicted"/>
<organism evidence="1 2">
    <name type="scientific">Flexivirga caeni</name>
    <dbReference type="NCBI Taxonomy" id="2294115"/>
    <lineage>
        <taxon>Bacteria</taxon>
        <taxon>Bacillati</taxon>
        <taxon>Actinomycetota</taxon>
        <taxon>Actinomycetes</taxon>
        <taxon>Micrococcales</taxon>
        <taxon>Dermacoccaceae</taxon>
        <taxon>Flexivirga</taxon>
    </lineage>
</organism>
<comment type="caution">
    <text evidence="1">The sequence shown here is derived from an EMBL/GenBank/DDBJ whole genome shotgun (WGS) entry which is preliminary data.</text>
</comment>
<protein>
    <submittedName>
        <fullName evidence="1">Uncharacterized protein</fullName>
    </submittedName>
</protein>